<evidence type="ECO:0000313" key="3">
    <source>
        <dbReference type="Proteomes" id="UP001172673"/>
    </source>
</evidence>
<gene>
    <name evidence="2" type="ORF">H2200_005076</name>
</gene>
<proteinExistence type="predicted"/>
<dbReference type="Proteomes" id="UP001172673">
    <property type="component" value="Unassembled WGS sequence"/>
</dbReference>
<keyword evidence="3" id="KW-1185">Reference proteome</keyword>
<dbReference type="EMBL" id="JAPDRK010000007">
    <property type="protein sequence ID" value="KAJ9610299.1"/>
    <property type="molecule type" value="Genomic_DNA"/>
</dbReference>
<evidence type="ECO:0000259" key="1">
    <source>
        <dbReference type="Pfam" id="PF13474"/>
    </source>
</evidence>
<evidence type="ECO:0000313" key="2">
    <source>
        <dbReference type="EMBL" id="KAJ9610299.1"/>
    </source>
</evidence>
<name>A0AA38XBE0_9EURO</name>
<dbReference type="Pfam" id="PF13474">
    <property type="entry name" value="SnoaL_3"/>
    <property type="match status" value="1"/>
</dbReference>
<accession>A0AA38XBE0</accession>
<feature type="domain" description="SnoaL-like" evidence="1">
    <location>
        <begin position="19"/>
        <end position="79"/>
    </location>
</feature>
<organism evidence="2 3">
    <name type="scientific">Cladophialophora chaetospira</name>
    <dbReference type="NCBI Taxonomy" id="386627"/>
    <lineage>
        <taxon>Eukaryota</taxon>
        <taxon>Fungi</taxon>
        <taxon>Dikarya</taxon>
        <taxon>Ascomycota</taxon>
        <taxon>Pezizomycotina</taxon>
        <taxon>Eurotiomycetes</taxon>
        <taxon>Chaetothyriomycetidae</taxon>
        <taxon>Chaetothyriales</taxon>
        <taxon>Herpotrichiellaceae</taxon>
        <taxon>Cladophialophora</taxon>
    </lineage>
</organism>
<dbReference type="InterPro" id="IPR037401">
    <property type="entry name" value="SnoaL-like"/>
</dbReference>
<dbReference type="SUPFAM" id="SSF54427">
    <property type="entry name" value="NTF2-like"/>
    <property type="match status" value="1"/>
</dbReference>
<dbReference type="AlphaFoldDB" id="A0AA38XBE0"/>
<reference evidence="2" key="1">
    <citation type="submission" date="2022-10" db="EMBL/GenBank/DDBJ databases">
        <title>Culturing micro-colonial fungi from biological soil crusts in the Mojave desert and describing Neophaeococcomyces mojavensis, and introducing the new genera and species Taxawa tesnikishii.</title>
        <authorList>
            <person name="Kurbessoian T."/>
            <person name="Stajich J.E."/>
        </authorList>
    </citation>
    <scope>NUCLEOTIDE SEQUENCE</scope>
    <source>
        <strain evidence="2">TK_41</strain>
    </source>
</reference>
<sequence length="128" mass="14034">MPFTTPAALRARATAILTDLCIKKNFDAMPTLMAPNVQVIHDDDPPLIGRDEFISHWKQALTYLPGFNIEIGDQVAEVNEESGGGKVWSLSKVNGLPGGKQKETVDMLEIDSEGKVVKIKDVQREIAC</sequence>
<protein>
    <recommendedName>
        <fullName evidence="1">SnoaL-like domain-containing protein</fullName>
    </recommendedName>
</protein>
<comment type="caution">
    <text evidence="2">The sequence shown here is derived from an EMBL/GenBank/DDBJ whole genome shotgun (WGS) entry which is preliminary data.</text>
</comment>
<dbReference type="InterPro" id="IPR032710">
    <property type="entry name" value="NTF2-like_dom_sf"/>
</dbReference>
<dbReference type="Gene3D" id="3.10.450.50">
    <property type="match status" value="1"/>
</dbReference>